<dbReference type="RefSeq" id="WP_037235345.1">
    <property type="nucleotide sequence ID" value="NZ_JAEMUK010000014.1"/>
</dbReference>
<reference evidence="2 3" key="1">
    <citation type="submission" date="2020-12" db="EMBL/GenBank/DDBJ databases">
        <title>Revised draft genomes of Rhodomicrobium vannielii ATCC 17100 and Rhodomicrobium udaipurense JA643.</title>
        <authorList>
            <person name="Conners E.M."/>
            <person name="Davenport E.J."/>
            <person name="Bose A."/>
        </authorList>
    </citation>
    <scope>NUCLEOTIDE SEQUENCE [LARGE SCALE GENOMIC DNA]</scope>
    <source>
        <strain evidence="2 3">JA643</strain>
    </source>
</reference>
<feature type="compositionally biased region" description="Low complexity" evidence="1">
    <location>
        <begin position="106"/>
        <end position="120"/>
    </location>
</feature>
<feature type="region of interest" description="Disordered" evidence="1">
    <location>
        <begin position="317"/>
        <end position="348"/>
    </location>
</feature>
<dbReference type="EMBL" id="JAEMUK010000014">
    <property type="protein sequence ID" value="MBJ7543523.1"/>
    <property type="molecule type" value="Genomic_DNA"/>
</dbReference>
<dbReference type="InterPro" id="IPR011990">
    <property type="entry name" value="TPR-like_helical_dom_sf"/>
</dbReference>
<feature type="compositionally biased region" description="Basic and acidic residues" evidence="1">
    <location>
        <begin position="392"/>
        <end position="403"/>
    </location>
</feature>
<comment type="caution">
    <text evidence="2">The sequence shown here is derived from an EMBL/GenBank/DDBJ whole genome shotgun (WGS) entry which is preliminary data.</text>
</comment>
<gene>
    <name evidence="2" type="ORF">JDN41_08120</name>
</gene>
<dbReference type="AlphaFoldDB" id="A0A8I1KLJ5"/>
<feature type="region of interest" description="Disordered" evidence="1">
    <location>
        <begin position="79"/>
        <end position="179"/>
    </location>
</feature>
<evidence type="ECO:0000313" key="2">
    <source>
        <dbReference type="EMBL" id="MBJ7543523.1"/>
    </source>
</evidence>
<feature type="compositionally biased region" description="Low complexity" evidence="1">
    <location>
        <begin position="665"/>
        <end position="682"/>
    </location>
</feature>
<name>A0A8I1KLJ5_9HYPH</name>
<dbReference type="Gene3D" id="1.25.40.10">
    <property type="entry name" value="Tetratricopeptide repeat domain"/>
    <property type="match status" value="1"/>
</dbReference>
<dbReference type="Proteomes" id="UP000623250">
    <property type="component" value="Unassembled WGS sequence"/>
</dbReference>
<feature type="region of interest" description="Disordered" evidence="1">
    <location>
        <begin position="273"/>
        <end position="295"/>
    </location>
</feature>
<feature type="region of interest" description="Disordered" evidence="1">
    <location>
        <begin position="1"/>
        <end position="46"/>
    </location>
</feature>
<organism evidence="2 3">
    <name type="scientific">Rhodomicrobium udaipurense</name>
    <dbReference type="NCBI Taxonomy" id="1202716"/>
    <lineage>
        <taxon>Bacteria</taxon>
        <taxon>Pseudomonadati</taxon>
        <taxon>Pseudomonadota</taxon>
        <taxon>Alphaproteobacteria</taxon>
        <taxon>Hyphomicrobiales</taxon>
        <taxon>Hyphomicrobiaceae</taxon>
        <taxon>Rhodomicrobium</taxon>
    </lineage>
</organism>
<feature type="compositionally biased region" description="Low complexity" evidence="1">
    <location>
        <begin position="84"/>
        <end position="99"/>
    </location>
</feature>
<feature type="compositionally biased region" description="Basic and acidic residues" evidence="1">
    <location>
        <begin position="1"/>
        <end position="28"/>
    </location>
</feature>
<feature type="region of interest" description="Disordered" evidence="1">
    <location>
        <begin position="207"/>
        <end position="232"/>
    </location>
</feature>
<feature type="compositionally biased region" description="Polar residues" evidence="1">
    <location>
        <begin position="652"/>
        <end position="664"/>
    </location>
</feature>
<keyword evidence="3" id="KW-1185">Reference proteome</keyword>
<protein>
    <recommendedName>
        <fullName evidence="4">Sel1 repeat family protein</fullName>
    </recommendedName>
</protein>
<evidence type="ECO:0008006" key="4">
    <source>
        <dbReference type="Google" id="ProtNLM"/>
    </source>
</evidence>
<sequence>MPETGKLEEHNETARETLEPLVETKDETATEAADAPSGDGALEEQANILATQGAAEVATKPVETPAVFALLNDALEIPVEPQDAAESSSPSDASTIDASIPEDVAPTEAAPEMAEAIASEDVAMEDVAPDEAPVAEATVEAQSPDQSGDDTPAAATDFQVDEASGELPPDPTDWDGIDDFADSIVTGLEQAGIPIDADASLAQLAGRAADEPGLPEDHEAFFAGWGDNSGESDVARTKAAESLAAATVAREGASDAPDQGYQSLTEIGLASAASAAADLPSSQPDKLSEKHDELADAVQSALESIYGGMSSGLAQSGGTAFGFAGVGRSANAPGKPEPASSTGGLGESLSPQDVILSYFDYEAKKQAARPSADTVLSAAPTPMPTRPAAEAYKPEPRTYRPEPEPSAAPQWVPPQNSLYQGAPAYPVPAGVVAPPPPAVAQGSSRVLGAAAIGLVGGIAIAASLAVFVINAYGPQLAKTATATRAPDSPEPGYGPPIRFDTEDQQAAASFEARALAEPARIAVADASATKGQPAPLSITVRPERLREQALVSITGVPSGARLNAGVDAGGGNWLLPPNRLNGLTINLPQNAPETVPLAVELVDTKSRTPLSDRQEFAVRIGAPRLAASEAERFTNAVSSMAMSEITAGPESQRPQASPPSFSTQTVSAATSAPRRAPAAVEQPSIAALSAPAASAPVAEPERPVSVAPPAPIRQAALAPQPQPEPERLVSRSATSVTEIEDLIREGNKRMREGDILQARQFYQKAVISGDPEAALAMGRSYDPIYFARIEKKNAEPDAARAFDWYRKAMDGGAVQTAKVRIENLKHFLNE</sequence>
<feature type="region of interest" description="Disordered" evidence="1">
    <location>
        <begin position="645"/>
        <end position="682"/>
    </location>
</feature>
<accession>A0A8I1KLJ5</accession>
<proteinExistence type="predicted"/>
<evidence type="ECO:0000313" key="3">
    <source>
        <dbReference type="Proteomes" id="UP000623250"/>
    </source>
</evidence>
<feature type="region of interest" description="Disordered" evidence="1">
    <location>
        <begin position="369"/>
        <end position="409"/>
    </location>
</feature>
<evidence type="ECO:0000256" key="1">
    <source>
        <dbReference type="SAM" id="MobiDB-lite"/>
    </source>
</evidence>